<feature type="compositionally biased region" description="Basic residues" evidence="1">
    <location>
        <begin position="111"/>
        <end position="122"/>
    </location>
</feature>
<dbReference type="SUPFAM" id="SSF81383">
    <property type="entry name" value="F-box domain"/>
    <property type="match status" value="1"/>
</dbReference>
<name>M3CZQ1_SPHMS</name>
<feature type="domain" description="F-box" evidence="2">
    <location>
        <begin position="130"/>
        <end position="176"/>
    </location>
</feature>
<proteinExistence type="predicted"/>
<dbReference type="OMA" id="YYMLEAY"/>
<reference evidence="3 4" key="1">
    <citation type="journal article" date="2012" name="PLoS Pathog.">
        <title>Diverse lifestyles and strategies of plant pathogenesis encoded in the genomes of eighteen Dothideomycetes fungi.</title>
        <authorList>
            <person name="Ohm R.A."/>
            <person name="Feau N."/>
            <person name="Henrissat B."/>
            <person name="Schoch C.L."/>
            <person name="Horwitz B.A."/>
            <person name="Barry K.W."/>
            <person name="Condon B.J."/>
            <person name="Copeland A.C."/>
            <person name="Dhillon B."/>
            <person name="Glaser F."/>
            <person name="Hesse C.N."/>
            <person name="Kosti I."/>
            <person name="LaButti K."/>
            <person name="Lindquist E.A."/>
            <person name="Lucas S."/>
            <person name="Salamov A.A."/>
            <person name="Bradshaw R.E."/>
            <person name="Ciuffetti L."/>
            <person name="Hamelin R.C."/>
            <person name="Kema G.H.J."/>
            <person name="Lawrence C."/>
            <person name="Scott J.A."/>
            <person name="Spatafora J.W."/>
            <person name="Turgeon B.G."/>
            <person name="de Wit P.J.G.M."/>
            <person name="Zhong S."/>
            <person name="Goodwin S.B."/>
            <person name="Grigoriev I.V."/>
        </authorList>
    </citation>
    <scope>NUCLEOTIDE SEQUENCE [LARGE SCALE GENOMIC DNA]</scope>
    <source>
        <strain evidence="3 4">SO2202</strain>
    </source>
</reference>
<protein>
    <recommendedName>
        <fullName evidence="2">F-box domain-containing protein</fullName>
    </recommendedName>
</protein>
<dbReference type="eggNOG" id="ENOG502SJSX">
    <property type="taxonomic scope" value="Eukaryota"/>
</dbReference>
<feature type="compositionally biased region" description="Acidic residues" evidence="1">
    <location>
        <begin position="51"/>
        <end position="62"/>
    </location>
</feature>
<dbReference type="GeneID" id="27904288"/>
<sequence>MSMSTELAFVRAALRDRSMNVNVQPSLSSLSSAKTTSWSDPSAGVGTTAREEEEEAAAEEESYSVITPRQTAVKKTAARKTAAEKTAVAVDDDAPRIDTTEKLPLKSKKTDRAKKKHEKRLKRTTVKSDTKSFLELPTELLDEVLSYLAPSDVIRLQRLTKGTRKYIRDNEKFIAQSIMDRRYHVLARAFQCPVPFERLDARAQCSLLSSEWQDRSKLHRNSYYQIVKPLDPRKVCTCTTCMLAWNNLNIVLDLAYYQHHLNARIAIPMVPRGENPAWHADRQRENAAIVERAMYSPLYHAVILQTHLATTVGTLNRRYREVRVNKKTKTSHPKVLYHMSEEDISSGTDMFLERSGPPSTVIPYHRDMYYNLEAYVPNRAWSKEKQKWLYARAPHENDLQWIVSKFEPDRRGSV</sequence>
<dbReference type="STRING" id="692275.M3CZQ1"/>
<evidence type="ECO:0000259" key="2">
    <source>
        <dbReference type="PROSITE" id="PS50181"/>
    </source>
</evidence>
<gene>
    <name evidence="3" type="ORF">SEPMUDRAFT_151959</name>
</gene>
<dbReference type="InterPro" id="IPR036047">
    <property type="entry name" value="F-box-like_dom_sf"/>
</dbReference>
<dbReference type="AlphaFoldDB" id="M3CZQ1"/>
<dbReference type="PROSITE" id="PS50181">
    <property type="entry name" value="FBOX"/>
    <property type="match status" value="1"/>
</dbReference>
<feature type="region of interest" description="Disordered" evidence="1">
    <location>
        <begin position="99"/>
        <end position="122"/>
    </location>
</feature>
<dbReference type="EMBL" id="KB456270">
    <property type="protein sequence ID" value="EMF09151.1"/>
    <property type="molecule type" value="Genomic_DNA"/>
</dbReference>
<accession>M3CZQ1</accession>
<dbReference type="HOGENOM" id="CLU_047427_1_0_1"/>
<feature type="region of interest" description="Disordered" evidence="1">
    <location>
        <begin position="18"/>
        <end position="65"/>
    </location>
</feature>
<evidence type="ECO:0000256" key="1">
    <source>
        <dbReference type="SAM" id="MobiDB-lite"/>
    </source>
</evidence>
<dbReference type="RefSeq" id="XP_016757272.1">
    <property type="nucleotide sequence ID" value="XM_016907151.1"/>
</dbReference>
<dbReference type="CDD" id="cd09917">
    <property type="entry name" value="F-box_SF"/>
    <property type="match status" value="1"/>
</dbReference>
<evidence type="ECO:0000313" key="4">
    <source>
        <dbReference type="Proteomes" id="UP000016931"/>
    </source>
</evidence>
<dbReference type="Pfam" id="PF00646">
    <property type="entry name" value="F-box"/>
    <property type="match status" value="1"/>
</dbReference>
<dbReference type="OrthoDB" id="3642468at2759"/>
<organism evidence="3 4">
    <name type="scientific">Sphaerulina musiva (strain SO2202)</name>
    <name type="common">Poplar stem canker fungus</name>
    <name type="synonym">Septoria musiva</name>
    <dbReference type="NCBI Taxonomy" id="692275"/>
    <lineage>
        <taxon>Eukaryota</taxon>
        <taxon>Fungi</taxon>
        <taxon>Dikarya</taxon>
        <taxon>Ascomycota</taxon>
        <taxon>Pezizomycotina</taxon>
        <taxon>Dothideomycetes</taxon>
        <taxon>Dothideomycetidae</taxon>
        <taxon>Mycosphaerellales</taxon>
        <taxon>Mycosphaerellaceae</taxon>
        <taxon>Sphaerulina</taxon>
    </lineage>
</organism>
<dbReference type="InterPro" id="IPR001810">
    <property type="entry name" value="F-box_dom"/>
</dbReference>
<feature type="compositionally biased region" description="Low complexity" evidence="1">
    <location>
        <begin position="26"/>
        <end position="39"/>
    </location>
</feature>
<dbReference type="Proteomes" id="UP000016931">
    <property type="component" value="Unassembled WGS sequence"/>
</dbReference>
<feature type="compositionally biased region" description="Basic and acidic residues" evidence="1">
    <location>
        <begin position="99"/>
        <end position="110"/>
    </location>
</feature>
<evidence type="ECO:0000313" key="3">
    <source>
        <dbReference type="EMBL" id="EMF09151.1"/>
    </source>
</evidence>
<keyword evidence="4" id="KW-1185">Reference proteome</keyword>